<evidence type="ECO:0000313" key="11">
    <source>
        <dbReference type="EMBL" id="KAK9830984.1"/>
    </source>
</evidence>
<reference evidence="11 12" key="1">
    <citation type="journal article" date="2024" name="Nat. Commun.">
        <title>Phylogenomics reveals the evolutionary origins of lichenization in chlorophyte algae.</title>
        <authorList>
            <person name="Puginier C."/>
            <person name="Libourel C."/>
            <person name="Otte J."/>
            <person name="Skaloud P."/>
            <person name="Haon M."/>
            <person name="Grisel S."/>
            <person name="Petersen M."/>
            <person name="Berrin J.G."/>
            <person name="Delaux P.M."/>
            <person name="Dal Grande F."/>
            <person name="Keller J."/>
        </authorList>
    </citation>
    <scope>NUCLEOTIDE SEQUENCE [LARGE SCALE GENOMIC DNA]</scope>
    <source>
        <strain evidence="11 12">SAG 245.80</strain>
    </source>
</reference>
<name>A0AAW1RB64_9CHLO</name>
<keyword evidence="5" id="KW-0479">Metal-binding</keyword>
<feature type="domain" description="Replication factor Mcm10 C-terminal" evidence="10">
    <location>
        <begin position="159"/>
        <end position="513"/>
    </location>
</feature>
<dbReference type="InterPro" id="IPR055065">
    <property type="entry name" value="OB_MCM10"/>
</dbReference>
<feature type="compositionally biased region" description="Low complexity" evidence="9">
    <location>
        <begin position="240"/>
        <end position="285"/>
    </location>
</feature>
<organism evidence="11 12">
    <name type="scientific">Elliptochloris bilobata</name>
    <dbReference type="NCBI Taxonomy" id="381761"/>
    <lineage>
        <taxon>Eukaryota</taxon>
        <taxon>Viridiplantae</taxon>
        <taxon>Chlorophyta</taxon>
        <taxon>core chlorophytes</taxon>
        <taxon>Trebouxiophyceae</taxon>
        <taxon>Trebouxiophyceae incertae sedis</taxon>
        <taxon>Elliptochloris clade</taxon>
        <taxon>Elliptochloris</taxon>
    </lineage>
</organism>
<dbReference type="GO" id="GO:0043596">
    <property type="term" value="C:nuclear replication fork"/>
    <property type="evidence" value="ECO:0007669"/>
    <property type="project" value="TreeGrafter"/>
</dbReference>
<evidence type="ECO:0000256" key="9">
    <source>
        <dbReference type="SAM" id="MobiDB-lite"/>
    </source>
</evidence>
<comment type="similarity">
    <text evidence="2">Belongs to the MCM10 family.</text>
</comment>
<dbReference type="PANTHER" id="PTHR13454:SF11">
    <property type="entry name" value="PROTEIN MCM10 HOMOLOG"/>
    <property type="match status" value="1"/>
</dbReference>
<proteinExistence type="inferred from homology"/>
<evidence type="ECO:0000256" key="5">
    <source>
        <dbReference type="ARBA" id="ARBA00022723"/>
    </source>
</evidence>
<evidence type="ECO:0000256" key="7">
    <source>
        <dbReference type="ARBA" id="ARBA00022833"/>
    </source>
</evidence>
<dbReference type="Pfam" id="PF09329">
    <property type="entry name" value="zf-primase"/>
    <property type="match status" value="1"/>
</dbReference>
<evidence type="ECO:0000256" key="1">
    <source>
        <dbReference type="ARBA" id="ARBA00004123"/>
    </source>
</evidence>
<keyword evidence="7" id="KW-0862">Zinc</keyword>
<evidence type="ECO:0000256" key="3">
    <source>
        <dbReference type="ARBA" id="ARBA00017770"/>
    </source>
</evidence>
<dbReference type="Pfam" id="PF22379">
    <property type="entry name" value="OB_MCM10"/>
    <property type="match status" value="1"/>
</dbReference>
<dbReference type="InterPro" id="IPR015408">
    <property type="entry name" value="Znf_Mcm10/DnaG"/>
</dbReference>
<feature type="region of interest" description="Disordered" evidence="9">
    <location>
        <begin position="240"/>
        <end position="335"/>
    </location>
</feature>
<dbReference type="InterPro" id="IPR040184">
    <property type="entry name" value="Mcm10"/>
</dbReference>
<evidence type="ECO:0000313" key="12">
    <source>
        <dbReference type="Proteomes" id="UP001445335"/>
    </source>
</evidence>
<evidence type="ECO:0000256" key="6">
    <source>
        <dbReference type="ARBA" id="ARBA00022771"/>
    </source>
</evidence>
<dbReference type="SMART" id="SM01280">
    <property type="entry name" value="Mcm10"/>
    <property type="match status" value="1"/>
</dbReference>
<feature type="compositionally biased region" description="Low complexity" evidence="9">
    <location>
        <begin position="318"/>
        <end position="335"/>
    </location>
</feature>
<sequence>MRMRNPVFPAVILAERFARLDFLKLGDVKGRLKGGKEDGAWATVGVLVSKSAPRESASGNMFSIWRLSDLDGATESCFLFGEAHQDHYREAQGAVVALFNARARREGSKFDLSIETGASVLKLGTSADMGFCNAQKKSGGVCGAAVNKSRCAFCDYHVQSEFKRMHSRRGPLQDSHLGGSLKPHLRRAAQRVGVVAASAPIQRATPAEMLRRLAASGMPRSSHGARLAAAYAQSAADVAGPAGARGIPAPQAPSGAAARVRAQGPAAAGRPGPGAGTPSRAPAAGSRGPAQDRAGPRWAAGAGPQSHAPGKRHKRAPRGAMGAAARGKARGRPAAVGGARGPLVVPHGVSEFAAAFGSVVAGMEPAQSGTRYKELVEDEEAARLARVVGALESKDAAQQRMAAITKLPVGAWRCAVCQTTSERRRPECKAHAGSRVTASKRWWACTGCGHRFTTVGVVYPKLGRCPSQRCPRPDSQFRAVAMGREGRPPTVDGVAARAAFQPRGREHAFALNTLAP</sequence>
<comment type="caution">
    <text evidence="11">The sequence shown here is derived from an EMBL/GenBank/DDBJ whole genome shotgun (WGS) entry which is preliminary data.</text>
</comment>
<keyword evidence="4" id="KW-0235">DNA replication</keyword>
<evidence type="ECO:0000259" key="10">
    <source>
        <dbReference type="SMART" id="SM01280"/>
    </source>
</evidence>
<dbReference type="AlphaFoldDB" id="A0AAW1RB64"/>
<dbReference type="GO" id="GO:0008270">
    <property type="term" value="F:zinc ion binding"/>
    <property type="evidence" value="ECO:0007669"/>
    <property type="project" value="UniProtKB-KW"/>
</dbReference>
<dbReference type="EMBL" id="JALJOU010000048">
    <property type="protein sequence ID" value="KAK9830984.1"/>
    <property type="molecule type" value="Genomic_DNA"/>
</dbReference>
<keyword evidence="6" id="KW-0863">Zinc-finger</keyword>
<protein>
    <recommendedName>
        <fullName evidence="3">Protein MCM10 homolog</fullName>
    </recommendedName>
</protein>
<accession>A0AAW1RB64</accession>
<gene>
    <name evidence="11" type="ORF">WJX81_005397</name>
</gene>
<dbReference type="Proteomes" id="UP001445335">
    <property type="component" value="Unassembled WGS sequence"/>
</dbReference>
<evidence type="ECO:0000256" key="8">
    <source>
        <dbReference type="ARBA" id="ARBA00023242"/>
    </source>
</evidence>
<evidence type="ECO:0000256" key="2">
    <source>
        <dbReference type="ARBA" id="ARBA00009679"/>
    </source>
</evidence>
<comment type="subcellular location">
    <subcellularLocation>
        <location evidence="1">Nucleus</location>
    </subcellularLocation>
</comment>
<dbReference type="GO" id="GO:0003688">
    <property type="term" value="F:DNA replication origin binding"/>
    <property type="evidence" value="ECO:0007669"/>
    <property type="project" value="TreeGrafter"/>
</dbReference>
<dbReference type="GO" id="GO:0003697">
    <property type="term" value="F:single-stranded DNA binding"/>
    <property type="evidence" value="ECO:0007669"/>
    <property type="project" value="InterPro"/>
</dbReference>
<dbReference type="InterPro" id="IPR012340">
    <property type="entry name" value="NA-bd_OB-fold"/>
</dbReference>
<dbReference type="PANTHER" id="PTHR13454">
    <property type="entry name" value="PROTEIN MCM10 HOMOLOG"/>
    <property type="match status" value="1"/>
</dbReference>
<dbReference type="InterPro" id="IPR015411">
    <property type="entry name" value="Rep_factor_Mcm10_C"/>
</dbReference>
<keyword evidence="12" id="KW-1185">Reference proteome</keyword>
<dbReference type="Gene3D" id="2.40.50.140">
    <property type="entry name" value="Nucleic acid-binding proteins"/>
    <property type="match status" value="1"/>
</dbReference>
<keyword evidence="8" id="KW-0539">Nucleus</keyword>
<evidence type="ECO:0000256" key="4">
    <source>
        <dbReference type="ARBA" id="ARBA00022705"/>
    </source>
</evidence>
<dbReference type="GO" id="GO:0006270">
    <property type="term" value="P:DNA replication initiation"/>
    <property type="evidence" value="ECO:0007669"/>
    <property type="project" value="InterPro"/>
</dbReference>